<evidence type="ECO:0000313" key="8">
    <source>
        <dbReference type="Proteomes" id="UP000825679"/>
    </source>
</evidence>
<dbReference type="Gene3D" id="3.40.190.290">
    <property type="match status" value="1"/>
</dbReference>
<evidence type="ECO:0000256" key="5">
    <source>
        <dbReference type="ARBA" id="ARBA00023163"/>
    </source>
</evidence>
<dbReference type="RefSeq" id="WP_221006442.1">
    <property type="nucleotide sequence ID" value="NZ_CP081150.1"/>
</dbReference>
<name>A0ABX8ZAC0_9NEIS</name>
<organism evidence="7 8">
    <name type="scientific">Deefgea tanakiae</name>
    <dbReference type="NCBI Taxonomy" id="2865840"/>
    <lineage>
        <taxon>Bacteria</taxon>
        <taxon>Pseudomonadati</taxon>
        <taxon>Pseudomonadota</taxon>
        <taxon>Betaproteobacteria</taxon>
        <taxon>Neisseriales</taxon>
        <taxon>Chitinibacteraceae</taxon>
        <taxon>Deefgea</taxon>
    </lineage>
</organism>
<evidence type="ECO:0000256" key="1">
    <source>
        <dbReference type="ARBA" id="ARBA00009437"/>
    </source>
</evidence>
<reference evidence="7 8" key="1">
    <citation type="submission" date="2021-08" db="EMBL/GenBank/DDBJ databases">
        <title>complete genome sequencing of Deefgea sp. D25.</title>
        <authorList>
            <person name="Bae J.-W."/>
            <person name="Gim D.-H."/>
        </authorList>
    </citation>
    <scope>NUCLEOTIDE SEQUENCE [LARGE SCALE GENOMIC DNA]</scope>
    <source>
        <strain evidence="7 8">D25</strain>
    </source>
</reference>
<dbReference type="SUPFAM" id="SSF53850">
    <property type="entry name" value="Periplasmic binding protein-like II"/>
    <property type="match status" value="1"/>
</dbReference>
<accession>A0ABX8ZAC0</accession>
<protein>
    <submittedName>
        <fullName evidence="7">LysR family transcriptional regulator</fullName>
    </submittedName>
</protein>
<keyword evidence="8" id="KW-1185">Reference proteome</keyword>
<feature type="domain" description="HTH lysR-type" evidence="6">
    <location>
        <begin position="16"/>
        <end position="73"/>
    </location>
</feature>
<dbReference type="PROSITE" id="PS50931">
    <property type="entry name" value="HTH_LYSR"/>
    <property type="match status" value="1"/>
</dbReference>
<dbReference type="InterPro" id="IPR005119">
    <property type="entry name" value="LysR_subst-bd"/>
</dbReference>
<keyword evidence="4" id="KW-0010">Activator</keyword>
<evidence type="ECO:0000256" key="4">
    <source>
        <dbReference type="ARBA" id="ARBA00023159"/>
    </source>
</evidence>
<keyword evidence="3" id="KW-0238">DNA-binding</keyword>
<dbReference type="Gene3D" id="1.10.10.10">
    <property type="entry name" value="Winged helix-like DNA-binding domain superfamily/Winged helix DNA-binding domain"/>
    <property type="match status" value="1"/>
</dbReference>
<evidence type="ECO:0000313" key="7">
    <source>
        <dbReference type="EMBL" id="QZA78068.1"/>
    </source>
</evidence>
<gene>
    <name evidence="7" type="ORF">K4H28_01085</name>
</gene>
<comment type="similarity">
    <text evidence="1">Belongs to the LysR transcriptional regulatory family.</text>
</comment>
<dbReference type="PANTHER" id="PTHR30293">
    <property type="entry name" value="TRANSCRIPTIONAL REGULATORY PROTEIN NAC-RELATED"/>
    <property type="match status" value="1"/>
</dbReference>
<dbReference type="InterPro" id="IPR036388">
    <property type="entry name" value="WH-like_DNA-bd_sf"/>
</dbReference>
<dbReference type="Proteomes" id="UP000825679">
    <property type="component" value="Chromosome"/>
</dbReference>
<dbReference type="Pfam" id="PF03466">
    <property type="entry name" value="LysR_substrate"/>
    <property type="match status" value="1"/>
</dbReference>
<dbReference type="InterPro" id="IPR000847">
    <property type="entry name" value="LysR_HTH_N"/>
</dbReference>
<dbReference type="InterPro" id="IPR036390">
    <property type="entry name" value="WH_DNA-bd_sf"/>
</dbReference>
<evidence type="ECO:0000259" key="6">
    <source>
        <dbReference type="PROSITE" id="PS50931"/>
    </source>
</evidence>
<keyword evidence="2" id="KW-0805">Transcription regulation</keyword>
<dbReference type="EMBL" id="CP081150">
    <property type="protein sequence ID" value="QZA78068.1"/>
    <property type="molecule type" value="Genomic_DNA"/>
</dbReference>
<dbReference type="SUPFAM" id="SSF46785">
    <property type="entry name" value="Winged helix' DNA-binding domain"/>
    <property type="match status" value="1"/>
</dbReference>
<proteinExistence type="inferred from homology"/>
<evidence type="ECO:0000256" key="3">
    <source>
        <dbReference type="ARBA" id="ARBA00023125"/>
    </source>
</evidence>
<evidence type="ECO:0000256" key="2">
    <source>
        <dbReference type="ARBA" id="ARBA00023015"/>
    </source>
</evidence>
<dbReference type="PANTHER" id="PTHR30293:SF2">
    <property type="entry name" value="TRANSCRIPTIONAL ACTIVATOR PROTEIN NHAR"/>
    <property type="match status" value="1"/>
</dbReference>
<keyword evidence="5" id="KW-0804">Transcription</keyword>
<dbReference type="Pfam" id="PF00126">
    <property type="entry name" value="HTH_1"/>
    <property type="match status" value="1"/>
</dbReference>
<sequence>MHHQLFLTANMNDATLNYRHLYYFWVVTQEGSISAAARKLEMTPQTISSQLAKLEEQTGKALFKQVGRQLELTDAGRSILPFADQIFMLGEQMQQILASDATPRQRFNVGVADALPKIVAQQLLASTHSPQTRLMCIEGSPDELMAKLALHQLDVVLADRPAAHGAHLRLASQALVECPVMILGNAAQTAQYAPDFPASLHGAPMLLPTRNTALRIQLDLWFSDQNIVPDIVGEFADSALMKAFAIAGIGLYPSPMIAGNPIPSSELRSLGHLAGLYANYYALYAPKKINHPMLDLLLSSTQV</sequence>